<gene>
    <name evidence="7" type="ORF">A3A35_02020</name>
</gene>
<evidence type="ECO:0000256" key="4">
    <source>
        <dbReference type="ARBA" id="ARBA00023065"/>
    </source>
</evidence>
<evidence type="ECO:0000313" key="8">
    <source>
        <dbReference type="Proteomes" id="UP000179115"/>
    </source>
</evidence>
<evidence type="ECO:0000313" key="7">
    <source>
        <dbReference type="EMBL" id="OGG71753.1"/>
    </source>
</evidence>
<accession>A0A1F6EDK1</accession>
<proteinExistence type="predicted"/>
<comment type="subcellular location">
    <subcellularLocation>
        <location evidence="1">Membrane</location>
    </subcellularLocation>
</comment>
<dbReference type="Pfam" id="PF00213">
    <property type="entry name" value="OSCP"/>
    <property type="match status" value="1"/>
</dbReference>
<name>A0A1F6EDK1_9BACT</name>
<dbReference type="GO" id="GO:0016020">
    <property type="term" value="C:membrane"/>
    <property type="evidence" value="ECO:0007669"/>
    <property type="project" value="UniProtKB-SubCell"/>
</dbReference>
<keyword evidence="4" id="KW-0406">Ion transport</keyword>
<reference evidence="7 8" key="1">
    <citation type="journal article" date="2016" name="Nat. Commun.">
        <title>Thousands of microbial genomes shed light on interconnected biogeochemical processes in an aquifer system.</title>
        <authorList>
            <person name="Anantharaman K."/>
            <person name="Brown C.T."/>
            <person name="Hug L.A."/>
            <person name="Sharon I."/>
            <person name="Castelle C.J."/>
            <person name="Probst A.J."/>
            <person name="Thomas B.C."/>
            <person name="Singh A."/>
            <person name="Wilkins M.J."/>
            <person name="Karaoz U."/>
            <person name="Brodie E.L."/>
            <person name="Williams K.H."/>
            <person name="Hubbard S.S."/>
            <person name="Banfield J.F."/>
        </authorList>
    </citation>
    <scope>NUCLEOTIDE SEQUENCE [LARGE SCALE GENOMIC DNA]</scope>
</reference>
<keyword evidence="2" id="KW-0813">Transport</keyword>
<dbReference type="Proteomes" id="UP000179115">
    <property type="component" value="Unassembled WGS sequence"/>
</dbReference>
<evidence type="ECO:0000256" key="3">
    <source>
        <dbReference type="ARBA" id="ARBA00022781"/>
    </source>
</evidence>
<dbReference type="EMBL" id="MFLV01000010">
    <property type="protein sequence ID" value="OGG71753.1"/>
    <property type="molecule type" value="Genomic_DNA"/>
</dbReference>
<keyword evidence="6" id="KW-0066">ATP synthesis</keyword>
<dbReference type="InterPro" id="IPR000711">
    <property type="entry name" value="ATPase_OSCP/dsu"/>
</dbReference>
<organism evidence="7 8">
    <name type="scientific">Candidatus Kaiserbacteria bacterium RIFCSPLOWO2_01_FULL_51_21</name>
    <dbReference type="NCBI Taxonomy" id="1798508"/>
    <lineage>
        <taxon>Bacteria</taxon>
        <taxon>Candidatus Kaiseribacteriota</taxon>
    </lineage>
</organism>
<evidence type="ECO:0000256" key="2">
    <source>
        <dbReference type="ARBA" id="ARBA00022448"/>
    </source>
</evidence>
<evidence type="ECO:0000256" key="6">
    <source>
        <dbReference type="ARBA" id="ARBA00023310"/>
    </source>
</evidence>
<keyword evidence="5" id="KW-0472">Membrane</keyword>
<sequence>MRPTYYAQALAGVLAGKEERDLKGILVRLKEVLRLRGHQKLLPAIMRACTLELIKRERASIVTMRTVSGASQKEILEQYGEMLPKEYTLRAVADPTLASGFVLETQHRRIDASGKRALRELYQKILVQ</sequence>
<dbReference type="AlphaFoldDB" id="A0A1F6EDK1"/>
<evidence type="ECO:0000256" key="5">
    <source>
        <dbReference type="ARBA" id="ARBA00023136"/>
    </source>
</evidence>
<keyword evidence="3" id="KW-0375">Hydrogen ion transport</keyword>
<protein>
    <submittedName>
        <fullName evidence="7">Uncharacterized protein</fullName>
    </submittedName>
</protein>
<dbReference type="GO" id="GO:0046933">
    <property type="term" value="F:proton-transporting ATP synthase activity, rotational mechanism"/>
    <property type="evidence" value="ECO:0007669"/>
    <property type="project" value="InterPro"/>
</dbReference>
<dbReference type="STRING" id="1798508.A3A35_02020"/>
<comment type="caution">
    <text evidence="7">The sequence shown here is derived from an EMBL/GenBank/DDBJ whole genome shotgun (WGS) entry which is preliminary data.</text>
</comment>
<evidence type="ECO:0000256" key="1">
    <source>
        <dbReference type="ARBA" id="ARBA00004370"/>
    </source>
</evidence>